<dbReference type="EMBL" id="KZ819701">
    <property type="protein sequence ID" value="PWN53983.1"/>
    <property type="molecule type" value="Genomic_DNA"/>
</dbReference>
<evidence type="ECO:0000313" key="1">
    <source>
        <dbReference type="EMBL" id="PWN53983.1"/>
    </source>
</evidence>
<keyword evidence="2" id="KW-1185">Reference proteome</keyword>
<organism evidence="1 2">
    <name type="scientific">Violaceomyces palustris</name>
    <dbReference type="NCBI Taxonomy" id="1673888"/>
    <lineage>
        <taxon>Eukaryota</taxon>
        <taxon>Fungi</taxon>
        <taxon>Dikarya</taxon>
        <taxon>Basidiomycota</taxon>
        <taxon>Ustilaginomycotina</taxon>
        <taxon>Ustilaginomycetes</taxon>
        <taxon>Violaceomycetales</taxon>
        <taxon>Violaceomycetaceae</taxon>
        <taxon>Violaceomyces</taxon>
    </lineage>
</organism>
<protein>
    <submittedName>
        <fullName evidence="1">Uncharacterized protein</fullName>
    </submittedName>
</protein>
<name>A0ACD0P782_9BASI</name>
<dbReference type="Proteomes" id="UP000245626">
    <property type="component" value="Unassembled WGS sequence"/>
</dbReference>
<accession>A0ACD0P782</accession>
<gene>
    <name evidence="1" type="ORF">IE53DRAFT_64531</name>
</gene>
<sequence length="1965" mass="218739">MSSSTSIDRKKEEQAHGQQQPQPSSESSHARHTLTHPSPSPPPTQQPEPHPSSNATQPDSSDLIRQERERRAEVKRRKLQAELGFSSPGPAFLSSHSITDDDGNLSSSGAATPPHPSSISSSSSSSNPNAKSLRSSSRRSLTRASPSQPLPPPPNGSNLSGPIALDPAPAASSASPVLNTYSTKARQQQQQQRQSQRQRQSDRDQRTTLRKNAASPKSVSPIASTSKPSLPEAVSTPPPRATTRRLSRGSATKDQDAPGSDLASLPKPPIPTTTLLETMSFEEAIAFRREELLRCAQSELERVHSDHDMLVRELFHLTKFVTMIGYDPEIAQQDRSQVFSDFQLEYDLASKYAIGNVAGGRPGTSARATRRLMNARLEGLSLKKPEPPKAAKKPPVNANAARAREAAAAACADDEAEEENVGKRLRSAEKGKGREVVSNAAGNGGDLGHLDSPSLARERRFSGKKKMAAALRSAGEVKEEVTEVSRPLKRIRTQPARPPPLRVTAPEQAPRIQFNSSLSNFWSSFFLLGDEDMTAERLSQLEQSELDLYLRIDARRKDGTLPTEGTSTLARVPPKEPPRKKDHRAHMLEAVVSTSQYIRSSSRARIQMARKVSRMVQSYWEKKLGTSERERKAEEKRLRALAKWTVREVSKQWKLAVNVVRARKAAIARAHKEKLGKEQLNAILEKSTQMLELQHAEMTREASESEQSNLHSESEEEEDLSDMEEYVSEEDGDRTEEVEGGHVEGATEDDQERPGGKMDSQEAEDQGSVDALSEDSSHHSGRYQESERQALLAALVSDQEDGDQDRTDEEDGDDDGRPVTADEDRMSESSLGGIQTPPPPPPSPSPYPPRGELSQGAVPGTPSDEGLASGPGSPILQHHSFVNGSGQGHLSTQGGVDGDEELELEAKSMREATSASSPAREPCSSKQAESEPEADVKTSEPTVPERPEVDGDDVEFTMADDDQAGEDEDLERRMWEEDEEDESEDEGLAADAEIPIEELLKRYGYGRAADEDDDNQDDDDASMEEGDGHTNGKDGGNVGKTPAGSPRVVQVNKEAGAEEERASTDLTDAELRDGHGSGSGADPTQKEQPIMSDSDNDSLTDEDESSISKAIGRRQRSATRASSAISSDRHGPKSRQPFLLRGNLRPYQQIGFDWLAGLYANGVNGILADEMGLGKTIQTISLLAHLACDKGVWGPHLVIAPTSVMLNWEVEFKKFLPGFKILSYYGSQKERKEKRVGWNTENSFHVCITSYQLVLADQHIFRRKPWVYMILDEAHHIKNFRSQRWQTLLGFNSQRRLLLTGTPLQNNLMDLWSLMYFLMPHGVADIPGGGAFANMKDFQDWFSNPLDKAIEGGGQSIDDETRAMIAKLHTVLRPYLLRRLKSDVERELPRKYEHVITCRLSKRQRFLYNDFMSRAKTRESLASGNYLSIINCLMQLRKVCNHPDLFEVRPIVTSFAMQRSVAADFEIKELLVRRRILNDGHFDKVDLNLLNLEMTSSEQHLTPIITRDIRKLDASSKLPFVDQPTPAKVALDTWTLEGFQRTREQRRHVEQVEKWKHVAYVNRLRCSRQPIYGRGLISLALKLGANSRILPAELNEPDRRGYLNRCDAVGRMVHSNLSRRIEMQDLIDRFACVTPRATATDLPKYALAGFQPSTCPEALEPGFDTLHPVAVKLHIAFPDASLLQYDCGKLQQLDVLMRKLKEGGHRILIFTQMTKVLDILESFLNYHGYRYLRLDGATKVEQRQVLTEKFNRDLRIDAFILSTRSGGLGINLTGADTVLFYDLDWNAAIEAQCMDRAHRIGQTRDVHIYRFVSEHTIEENMLRKANQKRLLDSMVIQEGEFNTEALMRNDWRDMLDEGGTLAGVEVGSKSIGGGSSKEIEKAFLEAEDEEDAKAARMAQSEIHNLDVTDFAAENVAPPDEPRDSPATPLEVTTWAEEEEEEEEEQGGSIDDYMLKFVERDWDFFA</sequence>
<reference evidence="1 2" key="1">
    <citation type="journal article" date="2018" name="Mol. Biol. Evol.">
        <title>Broad Genomic Sampling Reveals a Smut Pathogenic Ancestry of the Fungal Clade Ustilaginomycotina.</title>
        <authorList>
            <person name="Kijpornyongpan T."/>
            <person name="Mondo S.J."/>
            <person name="Barry K."/>
            <person name="Sandor L."/>
            <person name="Lee J."/>
            <person name="Lipzen A."/>
            <person name="Pangilinan J."/>
            <person name="LaButti K."/>
            <person name="Hainaut M."/>
            <person name="Henrissat B."/>
            <person name="Grigoriev I.V."/>
            <person name="Spatafora J.W."/>
            <person name="Aime M.C."/>
        </authorList>
    </citation>
    <scope>NUCLEOTIDE SEQUENCE [LARGE SCALE GENOMIC DNA]</scope>
    <source>
        <strain evidence="1 2">SA 807</strain>
    </source>
</reference>
<evidence type="ECO:0000313" key="2">
    <source>
        <dbReference type="Proteomes" id="UP000245626"/>
    </source>
</evidence>
<proteinExistence type="predicted"/>